<keyword evidence="2" id="KW-1185">Reference proteome</keyword>
<protein>
    <submittedName>
        <fullName evidence="1">Uncharacterized protein</fullName>
    </submittedName>
</protein>
<dbReference type="Proteomes" id="UP000645390">
    <property type="component" value="Unassembled WGS sequence"/>
</dbReference>
<proteinExistence type="predicted"/>
<dbReference type="RefSeq" id="WP_188416216.1">
    <property type="nucleotide sequence ID" value="NZ_BMDJ01000010.1"/>
</dbReference>
<evidence type="ECO:0000313" key="1">
    <source>
        <dbReference type="EMBL" id="GGI28185.1"/>
    </source>
</evidence>
<organism evidence="1 2">
    <name type="scientific">Pedobacter mendelii</name>
    <dbReference type="NCBI Taxonomy" id="1908240"/>
    <lineage>
        <taxon>Bacteria</taxon>
        <taxon>Pseudomonadati</taxon>
        <taxon>Bacteroidota</taxon>
        <taxon>Sphingobacteriia</taxon>
        <taxon>Sphingobacteriales</taxon>
        <taxon>Sphingobacteriaceae</taxon>
        <taxon>Pedobacter</taxon>
    </lineage>
</organism>
<name>A0ABQ2BMG5_9SPHI</name>
<comment type="caution">
    <text evidence="1">The sequence shown here is derived from an EMBL/GenBank/DDBJ whole genome shotgun (WGS) entry which is preliminary data.</text>
</comment>
<dbReference type="EMBL" id="BMDJ01000010">
    <property type="protein sequence ID" value="GGI28185.1"/>
    <property type="molecule type" value="Genomic_DNA"/>
</dbReference>
<accession>A0ABQ2BMG5</accession>
<reference evidence="2" key="1">
    <citation type="journal article" date="2019" name="Int. J. Syst. Evol. Microbiol.">
        <title>The Global Catalogue of Microorganisms (GCM) 10K type strain sequencing project: providing services to taxonomists for standard genome sequencing and annotation.</title>
        <authorList>
            <consortium name="The Broad Institute Genomics Platform"/>
            <consortium name="The Broad Institute Genome Sequencing Center for Infectious Disease"/>
            <person name="Wu L."/>
            <person name="Ma J."/>
        </authorList>
    </citation>
    <scope>NUCLEOTIDE SEQUENCE [LARGE SCALE GENOMIC DNA]</scope>
    <source>
        <strain evidence="2">CCM 8939</strain>
    </source>
</reference>
<gene>
    <name evidence="1" type="ORF">GCM10008119_31380</name>
</gene>
<sequence>MAILNNGINGGFTDKVGSVIGYQLNGKWVIKGLPKASKKKNKLEVSSRMPAGSGLP</sequence>
<evidence type="ECO:0000313" key="2">
    <source>
        <dbReference type="Proteomes" id="UP000645390"/>
    </source>
</evidence>